<dbReference type="AlphaFoldDB" id="A0AAC9HIM4"/>
<dbReference type="Proteomes" id="UP000094598">
    <property type="component" value="Chromosome"/>
</dbReference>
<evidence type="ECO:0000313" key="4">
    <source>
        <dbReference type="Proteomes" id="UP000322283"/>
    </source>
</evidence>
<organism evidence="1 3">
    <name type="scientific">Neomoorella thermoacetica</name>
    <name type="common">Clostridium thermoaceticum</name>
    <dbReference type="NCBI Taxonomy" id="1525"/>
    <lineage>
        <taxon>Bacteria</taxon>
        <taxon>Bacillati</taxon>
        <taxon>Bacillota</taxon>
        <taxon>Clostridia</taxon>
        <taxon>Neomoorellales</taxon>
        <taxon>Neomoorellaceae</taxon>
        <taxon>Neomoorella</taxon>
    </lineage>
</organism>
<proteinExistence type="predicted"/>
<accession>A0AAC9HIM4</accession>
<gene>
    <name evidence="1" type="ORF">Maut_02224</name>
    <name evidence="2" type="ORF">MTAT_19970</name>
</gene>
<name>A0AAC9HIM4_NEOTH</name>
<protein>
    <submittedName>
        <fullName evidence="1">Uncharacterized protein</fullName>
    </submittedName>
</protein>
<evidence type="ECO:0000313" key="2">
    <source>
        <dbReference type="EMBL" id="TYL12755.1"/>
    </source>
</evidence>
<dbReference type="Proteomes" id="UP000322283">
    <property type="component" value="Unassembled WGS sequence"/>
</dbReference>
<dbReference type="EMBL" id="CP017019">
    <property type="protein sequence ID" value="AOQ24652.1"/>
    <property type="molecule type" value="Genomic_DNA"/>
</dbReference>
<reference evidence="1 3" key="1">
    <citation type="submission" date="2016-08" db="EMBL/GenBank/DDBJ databases">
        <title>Moorella thermoacetica DSM 103132.</title>
        <authorList>
            <person name="Jendresen C.B."/>
            <person name="Redl S.M."/>
            <person name="Jensen T.O."/>
            <person name="Nielsen A.T."/>
        </authorList>
    </citation>
    <scope>NUCLEOTIDE SEQUENCE [LARGE SCALE GENOMIC DNA]</scope>
    <source>
        <strain evidence="1 3">DSM 103132</strain>
    </source>
</reference>
<dbReference type="RefSeq" id="WP_069590413.1">
    <property type="nucleotide sequence ID" value="NZ_CP017019.1"/>
</dbReference>
<dbReference type="EMBL" id="VCDX01000006">
    <property type="protein sequence ID" value="TYL12755.1"/>
    <property type="molecule type" value="Genomic_DNA"/>
</dbReference>
<sequence length="94" mass="11079">MYFIVVLDDLDLRQAESRVVGYYPDFESAHQAVINNRCDVWETVYTYALIEKISPGLYPDVEEKWFYKFNVWEGKYEPAGDIPQELMKYNLALG</sequence>
<reference evidence="2 4" key="2">
    <citation type="submission" date="2019-05" db="EMBL/GenBank/DDBJ databases">
        <title>Genome sequence of Moorella thermoacetica ATCC 33924.</title>
        <authorList>
            <person name="Poehlein A."/>
            <person name="Bengelsdorf F.R."/>
            <person name="Duerre P."/>
            <person name="Daniel R."/>
        </authorList>
    </citation>
    <scope>NUCLEOTIDE SEQUENCE [LARGE SCALE GENOMIC DNA]</scope>
    <source>
        <strain evidence="2 4">ATCC 33924</strain>
    </source>
</reference>
<evidence type="ECO:0000313" key="1">
    <source>
        <dbReference type="EMBL" id="AOQ24652.1"/>
    </source>
</evidence>
<evidence type="ECO:0000313" key="3">
    <source>
        <dbReference type="Proteomes" id="UP000094598"/>
    </source>
</evidence>
<keyword evidence="4" id="KW-1185">Reference proteome</keyword>